<dbReference type="GO" id="GO:0008270">
    <property type="term" value="F:zinc ion binding"/>
    <property type="evidence" value="ECO:0007669"/>
    <property type="project" value="UniProtKB-KW"/>
</dbReference>
<evidence type="ECO:0000259" key="6">
    <source>
        <dbReference type="PROSITE" id="PS50195"/>
    </source>
</evidence>
<dbReference type="SMART" id="SM01175">
    <property type="entry name" value="DUF4206"/>
    <property type="match status" value="1"/>
</dbReference>
<evidence type="ECO:0000256" key="1">
    <source>
        <dbReference type="ARBA" id="ARBA00022723"/>
    </source>
</evidence>
<dbReference type="Gramene" id="KCW83362">
    <property type="protein sequence ID" value="KCW83362"/>
    <property type="gene ID" value="EUGRSUZ_B00297"/>
</dbReference>
<dbReference type="FunCoup" id="A0A059CYC8">
    <property type="interactions" value="2383"/>
</dbReference>
<dbReference type="PROSITE" id="PS50195">
    <property type="entry name" value="PX"/>
    <property type="match status" value="1"/>
</dbReference>
<keyword evidence="3" id="KW-0863">Zinc-finger</keyword>
<feature type="domain" description="PX" evidence="6">
    <location>
        <begin position="612"/>
        <end position="732"/>
    </location>
</feature>
<evidence type="ECO:0000313" key="7">
    <source>
        <dbReference type="EMBL" id="KCW83362.1"/>
    </source>
</evidence>
<keyword evidence="1" id="KW-0479">Metal-binding</keyword>
<dbReference type="EMBL" id="KK198754">
    <property type="protein sequence ID" value="KCW83362.1"/>
    <property type="molecule type" value="Genomic_DNA"/>
</dbReference>
<dbReference type="InterPro" id="IPR025258">
    <property type="entry name" value="RH_dom"/>
</dbReference>
<dbReference type="OMA" id="KHFDDGM"/>
<dbReference type="InterPro" id="IPR001683">
    <property type="entry name" value="PX_dom"/>
</dbReference>
<dbReference type="Pfam" id="PF13901">
    <property type="entry name" value="RH_dom"/>
    <property type="match status" value="1"/>
</dbReference>
<name>A0A059CYC8_EUCGR</name>
<protein>
    <recommendedName>
        <fullName evidence="6">PX domain-containing protein</fullName>
    </recommendedName>
</protein>
<keyword evidence="2" id="KW-0677">Repeat</keyword>
<feature type="region of interest" description="Disordered" evidence="5">
    <location>
        <begin position="1"/>
        <end position="50"/>
    </location>
</feature>
<dbReference type="Gene3D" id="3.30.1520.10">
    <property type="entry name" value="Phox-like domain"/>
    <property type="match status" value="1"/>
</dbReference>
<reference evidence="7" key="1">
    <citation type="submission" date="2013-07" db="EMBL/GenBank/DDBJ databases">
        <title>The genome of Eucalyptus grandis.</title>
        <authorList>
            <person name="Schmutz J."/>
            <person name="Hayes R."/>
            <person name="Myburg A."/>
            <person name="Tuskan G."/>
            <person name="Grattapaglia D."/>
            <person name="Rokhsar D.S."/>
        </authorList>
    </citation>
    <scope>NUCLEOTIDE SEQUENCE</scope>
    <source>
        <tissue evidence="7">Leaf extractions</tissue>
    </source>
</reference>
<dbReference type="SUPFAM" id="SSF64268">
    <property type="entry name" value="PX domain"/>
    <property type="match status" value="1"/>
</dbReference>
<dbReference type="GO" id="GO:0016020">
    <property type="term" value="C:membrane"/>
    <property type="evidence" value="ECO:0007669"/>
    <property type="project" value="UniProtKB-ARBA"/>
</dbReference>
<dbReference type="GO" id="GO:0035091">
    <property type="term" value="F:phosphatidylinositol binding"/>
    <property type="evidence" value="ECO:0007669"/>
    <property type="project" value="InterPro"/>
</dbReference>
<dbReference type="PANTHER" id="PTHR12326:SF3">
    <property type="entry name" value="DIFFERENTIALLY EXPRESSED IN FDCP 8 HOMOLOG"/>
    <property type="match status" value="1"/>
</dbReference>
<sequence length="1091" mass="119892">MINGAGGREESSGVAFPDPLDARNSKADGDGVGDGVGDGDSASPQSQYSSCGESEFERYCSANSVMGTPSLCSSVNYTDCLESDFGSFRSSGFGDDGGLEGFSLGGKHERNFGDRRPESSVVGFNKDEVIKNEMKLSDSAAGVDSRGSKAFESATTHGSRSTTVLDNSGEGGSEGARVGNASDHGFTSGLSSGQDLHMDGGEWGREDEEGSSMYCCSEDEESMYNCSSDDDRGKDLSYLRNSRHIQNRETKDGDLNPLVMNSSVAFGSDDWDDFVEEAGKTSVGSLMLDMVNGQRQLNQKNGYDLSDVGQMAQEDVAELSTTNEELQGASEGVKGTLDQSLAPFSSMKSWDSEHVQISDVALPTDGALAFDRLRGNIEGFSTDKISARGVCDSYQNNVRDIGIASNQVAVFDETVEYLNGCSITNVFEVDPEPIVERAHLEREGGLGSVEFSQEKERSSTELISYSDGQYLEGKEPELFDEKLDPLSESNVDQLHENPSSLTLETEDIFESKGFTHSEDLMQYQTSQAKTETVELHEFIDDVIHDMEEILLDSAESPSSKFPVLTQDKKTSPSQLTLPSRDGGLTASTSGSDDIDAFKHKIMRIDGAEVIGARQKKGDVSFSERLVGVKEYTVYRIKVWSGQDYWEVERRYRDFLTLYRRLKDIFADQGWSLPSCWSSIDKESSTLFGSASPDVVAERSVIIQECLHSILHSRYFFGCHKAVTWFLSPLDSHPGSPESNRLVHLSSFDSRGTNAETASPLGKTISLILEIRPHKSIKQMMEAQHYYCAGCHKHFDDSKNLVTDFVQSLGWGKPRRCEYTGQLYCYTCHTNDAAVLPARVLHNWDFAEYPVCQLAKSYLDSIHDQPMLCVSAVNPFLFSKVPALLQVMGLRKKIGSMLPCVRCPFRRSINRGLGSRRYLLESNDFFALRDLIDLSKGAFAALPVMLETVSRKILEHITEQCLICCDVGVPCGARQACNDPSSLIFPFQEDEVEKCRSCEQLYHKQCFKKLGTCPCRSQLEVYESLESFKTESDNASDEMNGALVLPRSRSGSVYTSGLLSGLFSKAKSGKLKDHRGGGGNVILMGSLPSTSL</sequence>
<evidence type="ECO:0000256" key="5">
    <source>
        <dbReference type="SAM" id="MobiDB-lite"/>
    </source>
</evidence>
<gene>
    <name evidence="7" type="ORF">EUGRSUZ_B00297</name>
</gene>
<dbReference type="STRING" id="71139.A0A059CYC8"/>
<proteinExistence type="predicted"/>
<dbReference type="InterPro" id="IPR051366">
    <property type="entry name" value="DEF8"/>
</dbReference>
<dbReference type="InterPro" id="IPR036871">
    <property type="entry name" value="PX_dom_sf"/>
</dbReference>
<dbReference type="OrthoDB" id="1918044at2759"/>
<feature type="compositionally biased region" description="Polar residues" evidence="5">
    <location>
        <begin position="153"/>
        <end position="166"/>
    </location>
</feature>
<keyword evidence="4" id="KW-0862">Zinc</keyword>
<evidence type="ECO:0000256" key="3">
    <source>
        <dbReference type="ARBA" id="ARBA00022771"/>
    </source>
</evidence>
<feature type="region of interest" description="Disordered" evidence="5">
    <location>
        <begin position="557"/>
        <end position="590"/>
    </location>
</feature>
<organism evidence="7">
    <name type="scientific">Eucalyptus grandis</name>
    <name type="common">Flooded gum</name>
    <dbReference type="NCBI Taxonomy" id="71139"/>
    <lineage>
        <taxon>Eukaryota</taxon>
        <taxon>Viridiplantae</taxon>
        <taxon>Streptophyta</taxon>
        <taxon>Embryophyta</taxon>
        <taxon>Tracheophyta</taxon>
        <taxon>Spermatophyta</taxon>
        <taxon>Magnoliopsida</taxon>
        <taxon>eudicotyledons</taxon>
        <taxon>Gunneridae</taxon>
        <taxon>Pentapetalae</taxon>
        <taxon>rosids</taxon>
        <taxon>malvids</taxon>
        <taxon>Myrtales</taxon>
        <taxon>Myrtaceae</taxon>
        <taxon>Myrtoideae</taxon>
        <taxon>Eucalypteae</taxon>
        <taxon>Eucalyptus</taxon>
    </lineage>
</organism>
<evidence type="ECO:0000256" key="4">
    <source>
        <dbReference type="ARBA" id="ARBA00022833"/>
    </source>
</evidence>
<dbReference type="Pfam" id="PF00787">
    <property type="entry name" value="PX"/>
    <property type="match status" value="1"/>
</dbReference>
<feature type="compositionally biased region" description="Basic and acidic residues" evidence="5">
    <location>
        <begin position="20"/>
        <end position="29"/>
    </location>
</feature>
<feature type="region of interest" description="Disordered" evidence="5">
    <location>
        <begin position="141"/>
        <end position="210"/>
    </location>
</feature>
<dbReference type="KEGG" id="egr:104418042"/>
<dbReference type="InParanoid" id="A0A059CYC8"/>
<dbReference type="eggNOG" id="KOG1829">
    <property type="taxonomic scope" value="Eukaryota"/>
</dbReference>
<evidence type="ECO:0000256" key="2">
    <source>
        <dbReference type="ARBA" id="ARBA00022737"/>
    </source>
</evidence>
<dbReference type="GO" id="GO:0005768">
    <property type="term" value="C:endosome"/>
    <property type="evidence" value="ECO:0007669"/>
    <property type="project" value="UniProtKB-ARBA"/>
</dbReference>
<dbReference type="PANTHER" id="PTHR12326">
    <property type="entry name" value="PLECKSTRIN HOMOLOGY DOMAIN CONTAINING PROTEIN"/>
    <property type="match status" value="1"/>
</dbReference>
<dbReference type="CDD" id="cd06093">
    <property type="entry name" value="PX_domain"/>
    <property type="match status" value="1"/>
</dbReference>
<accession>A0A059CYC8</accession>
<dbReference type="AlphaFoldDB" id="A0A059CYC8"/>